<evidence type="ECO:0000313" key="4">
    <source>
        <dbReference type="Proteomes" id="UP000887116"/>
    </source>
</evidence>
<dbReference type="PROSITE" id="PS50068">
    <property type="entry name" value="LDLRA_2"/>
    <property type="match status" value="1"/>
</dbReference>
<dbReference type="AlphaFoldDB" id="A0A8X6GEG7"/>
<proteinExistence type="predicted"/>
<comment type="caution">
    <text evidence="2">Lacks conserved residue(s) required for the propagation of feature annotation.</text>
</comment>
<dbReference type="EMBL" id="BMAO01034980">
    <property type="protein sequence ID" value="GFR00290.1"/>
    <property type="molecule type" value="Genomic_DNA"/>
</dbReference>
<evidence type="ECO:0000256" key="2">
    <source>
        <dbReference type="PROSITE-ProRule" id="PRU00124"/>
    </source>
</evidence>
<organism evidence="3 4">
    <name type="scientific">Trichonephila clavata</name>
    <name type="common">Joro spider</name>
    <name type="synonym">Nephila clavata</name>
    <dbReference type="NCBI Taxonomy" id="2740835"/>
    <lineage>
        <taxon>Eukaryota</taxon>
        <taxon>Metazoa</taxon>
        <taxon>Ecdysozoa</taxon>
        <taxon>Arthropoda</taxon>
        <taxon>Chelicerata</taxon>
        <taxon>Arachnida</taxon>
        <taxon>Araneae</taxon>
        <taxon>Araneomorphae</taxon>
        <taxon>Entelegynae</taxon>
        <taxon>Araneoidea</taxon>
        <taxon>Nephilidae</taxon>
        <taxon>Trichonephila</taxon>
    </lineage>
</organism>
<comment type="caution">
    <text evidence="3">The sequence shown here is derived from an EMBL/GenBank/DDBJ whole genome shotgun (WGS) entry which is preliminary data.</text>
</comment>
<dbReference type="InterPro" id="IPR023415">
    <property type="entry name" value="LDLR_class-A_CS"/>
</dbReference>
<keyword evidence="1 2" id="KW-1015">Disulfide bond</keyword>
<feature type="disulfide bond" evidence="2">
    <location>
        <begin position="87"/>
        <end position="102"/>
    </location>
</feature>
<keyword evidence="4" id="KW-1185">Reference proteome</keyword>
<evidence type="ECO:0000313" key="3">
    <source>
        <dbReference type="EMBL" id="GFR00290.1"/>
    </source>
</evidence>
<dbReference type="Proteomes" id="UP000887116">
    <property type="component" value="Unassembled WGS sequence"/>
</dbReference>
<dbReference type="Pfam" id="PF00057">
    <property type="entry name" value="Ldl_recept_a"/>
    <property type="match status" value="1"/>
</dbReference>
<evidence type="ECO:0000256" key="1">
    <source>
        <dbReference type="ARBA" id="ARBA00023157"/>
    </source>
</evidence>
<name>A0A8X6GEG7_TRICU</name>
<sequence>MCRGVSGVTIYLANTSYRLDWTLTSISSFLQEVLPEQFTDVLAPVQCCMWFQQEGAPSQYGLSIVACGPKHFECGNTTRCIERNLHCDGIKHCDEGEDEEECADAHGSLDSLLKAIGKHRELKDVLLDESFDNCSLTNVPDYCECRSKTSVYCAHHLTSVPKGIGSSLTKMYEFILIPLI</sequence>
<dbReference type="OrthoDB" id="10474069at2759"/>
<dbReference type="InterPro" id="IPR036055">
    <property type="entry name" value="LDL_receptor-like_sf"/>
</dbReference>
<gene>
    <name evidence="3" type="primary">Rxfp1_0</name>
    <name evidence="3" type="ORF">TNCT_471921</name>
</gene>
<keyword evidence="3" id="KW-0675">Receptor</keyword>
<protein>
    <submittedName>
        <fullName evidence="3">Relaxin receptor 1</fullName>
    </submittedName>
</protein>
<reference evidence="3" key="1">
    <citation type="submission" date="2020-07" db="EMBL/GenBank/DDBJ databases">
        <title>Multicomponent nature underlies the extraordinary mechanical properties of spider dragline silk.</title>
        <authorList>
            <person name="Kono N."/>
            <person name="Nakamura H."/>
            <person name="Mori M."/>
            <person name="Yoshida Y."/>
            <person name="Ohtoshi R."/>
            <person name="Malay A.D."/>
            <person name="Moran D.A.P."/>
            <person name="Tomita M."/>
            <person name="Numata K."/>
            <person name="Arakawa K."/>
        </authorList>
    </citation>
    <scope>NUCLEOTIDE SEQUENCE</scope>
</reference>
<dbReference type="Gene3D" id="4.10.400.10">
    <property type="entry name" value="Low-density Lipoprotein Receptor"/>
    <property type="match status" value="1"/>
</dbReference>
<dbReference type="SMART" id="SM00192">
    <property type="entry name" value="LDLa"/>
    <property type="match status" value="1"/>
</dbReference>
<dbReference type="InterPro" id="IPR002172">
    <property type="entry name" value="LDrepeatLR_classA_rpt"/>
</dbReference>
<dbReference type="SUPFAM" id="SSF57424">
    <property type="entry name" value="LDL receptor-like module"/>
    <property type="match status" value="1"/>
</dbReference>
<dbReference type="PROSITE" id="PS01209">
    <property type="entry name" value="LDLRA_1"/>
    <property type="match status" value="1"/>
</dbReference>
<accession>A0A8X6GEG7</accession>